<protein>
    <submittedName>
        <fullName evidence="1">Uncharacterized protein</fullName>
    </submittedName>
</protein>
<proteinExistence type="predicted"/>
<dbReference type="EMBL" id="MLHV01000016">
    <property type="protein sequence ID" value="OHT97160.1"/>
    <property type="molecule type" value="Genomic_DNA"/>
</dbReference>
<accession>A0A1S1JZS6</accession>
<dbReference type="Proteomes" id="UP000179636">
    <property type="component" value="Unassembled WGS sequence"/>
</dbReference>
<dbReference type="OrthoDB" id="9998835at2"/>
<accession>A0A1Q9W8B7</accession>
<evidence type="ECO:0000313" key="2">
    <source>
        <dbReference type="Proteomes" id="UP000179636"/>
    </source>
</evidence>
<reference evidence="1 2" key="1">
    <citation type="submission" date="2016-10" db="EMBL/GenBank/DDBJ databases">
        <title>Evaluation of Human, Animal and Environmental Mycobacterium chelonae Isolates by Core Genome Phylogenomic Analysis, Targeted Gene Comparison, and Anti-microbial Susceptibility Patterns: A Tale of Mistaken Identities.</title>
        <authorList>
            <person name="Fogelson S.B."/>
            <person name="Camus A.C."/>
            <person name="Lorenz W."/>
            <person name="Vasireddy R."/>
            <person name="Vasireddy S."/>
            <person name="Smith T."/>
            <person name="Brown-Elliott B.A."/>
            <person name="Wallace R.J.Jr."/>
            <person name="Hasan N.A."/>
            <person name="Reischl U."/>
            <person name="Sanchez S."/>
        </authorList>
    </citation>
    <scope>NUCLEOTIDE SEQUENCE [LARGE SCALE GENOMIC DNA]</scope>
    <source>
        <strain evidence="1 2">24999</strain>
    </source>
</reference>
<dbReference type="AlphaFoldDB" id="A0A1S1JZS6"/>
<evidence type="ECO:0000313" key="1">
    <source>
        <dbReference type="EMBL" id="OHT97160.1"/>
    </source>
</evidence>
<dbReference type="STRING" id="1908205.BKG60_19225"/>
<sequence>MDVTVNSMVDRAVSDGMNPMAARTVLTDVLANYTGDDLEYQLVSLGYASEAEAYHYAHQDPGMPEVVEWIKGKYGPVGLVRLTYDDWNQHCYKCCAGLAEGDLAQDCGDHWLCRNCAR</sequence>
<name>A0A1S1JZS6_9MYCO</name>
<keyword evidence="2" id="KW-1185">Reference proteome</keyword>
<gene>
    <name evidence="1" type="ORF">BKG61_18105</name>
</gene>
<organism evidence="1 2">
    <name type="scientific">Mycobacterium syngnathidarum</name>
    <dbReference type="NCBI Taxonomy" id="1908205"/>
    <lineage>
        <taxon>Bacteria</taxon>
        <taxon>Bacillati</taxon>
        <taxon>Actinomycetota</taxon>
        <taxon>Actinomycetes</taxon>
        <taxon>Mycobacteriales</taxon>
        <taxon>Mycobacteriaceae</taxon>
        <taxon>Mycobacterium</taxon>
    </lineage>
</organism>
<dbReference type="RefSeq" id="WP_019349082.1">
    <property type="nucleotide sequence ID" value="NZ_MLCL01000073.1"/>
</dbReference>
<comment type="caution">
    <text evidence="1">The sequence shown here is derived from an EMBL/GenBank/DDBJ whole genome shotgun (WGS) entry which is preliminary data.</text>
</comment>